<dbReference type="GO" id="GO:0030422">
    <property type="term" value="P:siRNA processing"/>
    <property type="evidence" value="ECO:0007669"/>
    <property type="project" value="TreeGrafter"/>
</dbReference>
<dbReference type="AlphaFoldDB" id="A0A6A3CBV7"/>
<evidence type="ECO:0000313" key="5">
    <source>
        <dbReference type="EMBL" id="KAE8726074.1"/>
    </source>
</evidence>
<dbReference type="PROSITE" id="PS50137">
    <property type="entry name" value="DS_RBD"/>
    <property type="match status" value="1"/>
</dbReference>
<dbReference type="Pfam" id="PF00035">
    <property type="entry name" value="dsrm"/>
    <property type="match status" value="1"/>
</dbReference>
<dbReference type="PANTHER" id="PTHR14950:SF70">
    <property type="entry name" value="ENDORIBONUCLEASE DICER HOMOLOG 2"/>
    <property type="match status" value="1"/>
</dbReference>
<dbReference type="GO" id="GO:0005634">
    <property type="term" value="C:nucleus"/>
    <property type="evidence" value="ECO:0007669"/>
    <property type="project" value="TreeGrafter"/>
</dbReference>
<keyword evidence="2" id="KW-0694">RNA-binding</keyword>
<keyword evidence="6" id="KW-1185">Reference proteome</keyword>
<dbReference type="Proteomes" id="UP000436088">
    <property type="component" value="Unassembled WGS sequence"/>
</dbReference>
<reference evidence="5" key="1">
    <citation type="submission" date="2019-09" db="EMBL/GenBank/DDBJ databases">
        <title>Draft genome information of white flower Hibiscus syriacus.</title>
        <authorList>
            <person name="Kim Y.-M."/>
        </authorList>
    </citation>
    <scope>NUCLEOTIDE SEQUENCE [LARGE SCALE GENOMIC DNA]</scope>
    <source>
        <strain evidence="5">YM2019G1</strain>
    </source>
</reference>
<dbReference type="InterPro" id="IPR014720">
    <property type="entry name" value="dsRBD_dom"/>
</dbReference>
<name>A0A6A3CBV7_HIBSY</name>
<dbReference type="SMART" id="SM00358">
    <property type="entry name" value="DSRM"/>
    <property type="match status" value="1"/>
</dbReference>
<feature type="domain" description="DRBM" evidence="4">
    <location>
        <begin position="136"/>
        <end position="203"/>
    </location>
</feature>
<protein>
    <submittedName>
        <fullName evidence="5">WRKY transcription factor 2-like</fullName>
    </submittedName>
</protein>
<sequence>MGGADTCGDHRPWTSTSTAKLRQEEQQQVKVLRKGKSSVVHPEQDLNYMGKRRVPNGPEPIHNRTVWVYSNLHEHEIRAHQSKTVEQRLLSPRTGGCDGVACRAIFVDSGYNKEAVFRSIRPPLEPMITPETMTVHPVKELHELCQKEQYELRNAVISSDNGISSITVEVEANGRVFKHTSTASDKKMAKKLASKEVLKSLKEANFR</sequence>
<dbReference type="GO" id="GO:0004525">
    <property type="term" value="F:ribonuclease III activity"/>
    <property type="evidence" value="ECO:0007669"/>
    <property type="project" value="TreeGrafter"/>
</dbReference>
<dbReference type="SUPFAM" id="SSF54768">
    <property type="entry name" value="dsRNA-binding domain-like"/>
    <property type="match status" value="1"/>
</dbReference>
<keyword evidence="1" id="KW-0378">Hydrolase</keyword>
<evidence type="ECO:0000313" key="6">
    <source>
        <dbReference type="Proteomes" id="UP000436088"/>
    </source>
</evidence>
<organism evidence="5 6">
    <name type="scientific">Hibiscus syriacus</name>
    <name type="common">Rose of Sharon</name>
    <dbReference type="NCBI Taxonomy" id="106335"/>
    <lineage>
        <taxon>Eukaryota</taxon>
        <taxon>Viridiplantae</taxon>
        <taxon>Streptophyta</taxon>
        <taxon>Embryophyta</taxon>
        <taxon>Tracheophyta</taxon>
        <taxon>Spermatophyta</taxon>
        <taxon>Magnoliopsida</taxon>
        <taxon>eudicotyledons</taxon>
        <taxon>Gunneridae</taxon>
        <taxon>Pentapetalae</taxon>
        <taxon>rosids</taxon>
        <taxon>malvids</taxon>
        <taxon>Malvales</taxon>
        <taxon>Malvaceae</taxon>
        <taxon>Malvoideae</taxon>
        <taxon>Hibiscus</taxon>
    </lineage>
</organism>
<evidence type="ECO:0000259" key="4">
    <source>
        <dbReference type="PROSITE" id="PS50137"/>
    </source>
</evidence>
<feature type="region of interest" description="Disordered" evidence="3">
    <location>
        <begin position="1"/>
        <end position="25"/>
    </location>
</feature>
<dbReference type="GO" id="GO:0005737">
    <property type="term" value="C:cytoplasm"/>
    <property type="evidence" value="ECO:0007669"/>
    <property type="project" value="TreeGrafter"/>
</dbReference>
<dbReference type="PANTHER" id="PTHR14950">
    <property type="entry name" value="DICER-RELATED"/>
    <property type="match status" value="1"/>
</dbReference>
<dbReference type="EMBL" id="VEPZ02000396">
    <property type="protein sequence ID" value="KAE8726074.1"/>
    <property type="molecule type" value="Genomic_DNA"/>
</dbReference>
<comment type="caution">
    <text evidence="5">The sequence shown here is derived from an EMBL/GenBank/DDBJ whole genome shotgun (WGS) entry which is preliminary data.</text>
</comment>
<evidence type="ECO:0000256" key="3">
    <source>
        <dbReference type="SAM" id="MobiDB-lite"/>
    </source>
</evidence>
<evidence type="ECO:0000256" key="2">
    <source>
        <dbReference type="PROSITE-ProRule" id="PRU00266"/>
    </source>
</evidence>
<gene>
    <name evidence="5" type="ORF">F3Y22_tig00007895pilonHSYRG00136</name>
</gene>
<dbReference type="Gene3D" id="3.30.160.20">
    <property type="match status" value="1"/>
</dbReference>
<evidence type="ECO:0000256" key="1">
    <source>
        <dbReference type="ARBA" id="ARBA00022801"/>
    </source>
</evidence>
<accession>A0A6A3CBV7</accession>
<proteinExistence type="predicted"/>
<dbReference type="GO" id="GO:0003723">
    <property type="term" value="F:RNA binding"/>
    <property type="evidence" value="ECO:0007669"/>
    <property type="project" value="UniProtKB-UniRule"/>
</dbReference>